<evidence type="ECO:0000313" key="4">
    <source>
        <dbReference type="EMBL" id="UPV98983.1"/>
    </source>
</evidence>
<proteinExistence type="predicted"/>
<gene>
    <name evidence="4" type="ORF">M0R88_10630</name>
</gene>
<dbReference type="GeneID" id="72190315"/>
<dbReference type="Proteomes" id="UP000830434">
    <property type="component" value="Chromosome"/>
</dbReference>
<name>A0A8U0IFB5_9EURY</name>
<dbReference type="InterPro" id="IPR029050">
    <property type="entry name" value="Immunoprotect_excell_Ig-like"/>
</dbReference>
<dbReference type="EMBL" id="CP096658">
    <property type="protein sequence ID" value="UPV98983.1"/>
    <property type="molecule type" value="Genomic_DNA"/>
</dbReference>
<dbReference type="Pfam" id="PF11611">
    <property type="entry name" value="DUF4352"/>
    <property type="match status" value="1"/>
</dbReference>
<keyword evidence="1" id="KW-0732">Signal</keyword>
<keyword evidence="5" id="KW-1185">Reference proteome</keyword>
<evidence type="ECO:0000256" key="1">
    <source>
        <dbReference type="ARBA" id="ARBA00022729"/>
    </source>
</evidence>
<accession>A0A8U0IFB5</accession>
<reference evidence="4" key="1">
    <citation type="submission" date="2022-04" db="EMBL/GenBank/DDBJ databases">
        <title>Diverse halophilic archaea isolated from saline environments.</title>
        <authorList>
            <person name="Cui H.-L."/>
        </authorList>
    </citation>
    <scope>NUCLEOTIDE SEQUENCE</scope>
    <source>
        <strain evidence="4">XZYJT40</strain>
    </source>
</reference>
<dbReference type="RefSeq" id="WP_248653487.1">
    <property type="nucleotide sequence ID" value="NZ_CP096658.1"/>
</dbReference>
<protein>
    <submittedName>
        <fullName evidence="4">DUF4352 domain-containing protein</fullName>
    </submittedName>
</protein>
<evidence type="ECO:0000256" key="2">
    <source>
        <dbReference type="SAM" id="MobiDB-lite"/>
    </source>
</evidence>
<organism evidence="4 5">
    <name type="scientific">Halorussus gelatinilyticus</name>
    <dbReference type="NCBI Taxonomy" id="2937524"/>
    <lineage>
        <taxon>Archaea</taxon>
        <taxon>Methanobacteriati</taxon>
        <taxon>Methanobacteriota</taxon>
        <taxon>Stenosarchaea group</taxon>
        <taxon>Halobacteria</taxon>
        <taxon>Halobacteriales</taxon>
        <taxon>Haladaptataceae</taxon>
        <taxon>Halorussus</taxon>
    </lineage>
</organism>
<feature type="compositionally biased region" description="Basic and acidic residues" evidence="2">
    <location>
        <begin position="46"/>
        <end position="55"/>
    </location>
</feature>
<dbReference type="InterPro" id="IPR029051">
    <property type="entry name" value="DUF4352"/>
</dbReference>
<feature type="region of interest" description="Disordered" evidence="2">
    <location>
        <begin position="46"/>
        <end position="76"/>
    </location>
</feature>
<feature type="domain" description="DUF4352" evidence="3">
    <location>
        <begin position="108"/>
        <end position="205"/>
    </location>
</feature>
<sequence length="224" mass="24453">MKQSLTLVALLMTIDGMDGSDSSRRGILIGVGAALTGGFLLPHTESKASSKKFEEQTATTTTSQSRVPPGTTPSEIVPVGKRATVVSEDGSEQITYWIENGARFEYFRVGDERVTPDPGEEFLQVLVSAHNESQQGAIIDSDHFEVVTSSGQAYEPDEDLMLDFDDTFYIEDIDPQITKTRSVFFEIAPDKRPVWLKIGPGFADDGESVYFSLPDETGITTTTA</sequence>
<dbReference type="KEGG" id="haxz:M0R88_10630"/>
<dbReference type="Gene3D" id="2.60.40.1240">
    <property type="match status" value="1"/>
</dbReference>
<evidence type="ECO:0000313" key="5">
    <source>
        <dbReference type="Proteomes" id="UP000830434"/>
    </source>
</evidence>
<dbReference type="AlphaFoldDB" id="A0A8U0IFB5"/>
<evidence type="ECO:0000259" key="3">
    <source>
        <dbReference type="Pfam" id="PF11611"/>
    </source>
</evidence>